<keyword evidence="3" id="KW-0813">Transport</keyword>
<gene>
    <name evidence="9" type="ORF">G3570_01280</name>
</gene>
<dbReference type="GO" id="GO:0009279">
    <property type="term" value="C:cell outer membrane"/>
    <property type="evidence" value="ECO:0007669"/>
    <property type="project" value="UniProtKB-SubCell"/>
</dbReference>
<dbReference type="PANTHER" id="PTHR30026:SF20">
    <property type="entry name" value="OUTER MEMBRANE PROTEIN TOLC"/>
    <property type="match status" value="1"/>
</dbReference>
<dbReference type="InterPro" id="IPR003423">
    <property type="entry name" value="OMP_efflux"/>
</dbReference>
<keyword evidence="10" id="KW-1185">Reference proteome</keyword>
<dbReference type="InterPro" id="IPR051906">
    <property type="entry name" value="TolC-like"/>
</dbReference>
<keyword evidence="8" id="KW-0732">Signal</keyword>
<sequence>MQNHVSILSIKKSICPVLLCALFSLLPLWSASAQDTGKEEIATSVEEVRQQSRPVTLTQAIQIALANNTEIKRSLLTLEDADQQVRIAWSEVMPEITGSATYTRNLEIPVNFVPAQFFDPNAPADELVPLQFGTDNNWNGGVSVNQTLFRGEAIVGISSSKLYKSAQAENLRATTQQIVTDTRIAYYNVLVAEEQLRLQQATVDRIRQNLRENRSRQEAGLIDEYAVLQVEVQLSNQEPQLTQAKYAVEQAYRELNLRLGLPIEVSLAVQGDLNRFQIGAESVADQVNQNIKEVDSMTPYSYEQQKELVDLATDYRGDIRVLNKQEDLKEREIKAIQSRFLPTLSANYNLNWSAAQAGSPVFFGSEETRARSQTLGLTLSLPLFQGFERSANLQIAKIEQKDIRLQQEFALRSAKNEIQSAREGLNQAIETAPAREKALKQAREGYNRAQARLSNGIGSQIDVTEAEFQLRQAEVNYAQMVYNYLSAKARYDLAVGMVPFVDKSTPELN</sequence>
<feature type="chain" id="PRO_5026762022" evidence="8">
    <location>
        <begin position="34"/>
        <end position="509"/>
    </location>
</feature>
<dbReference type="RefSeq" id="WP_165138390.1">
    <property type="nucleotide sequence ID" value="NZ_JAALLT010000001.1"/>
</dbReference>
<evidence type="ECO:0000256" key="1">
    <source>
        <dbReference type="ARBA" id="ARBA00004442"/>
    </source>
</evidence>
<keyword evidence="6" id="KW-0472">Membrane</keyword>
<evidence type="ECO:0000256" key="6">
    <source>
        <dbReference type="ARBA" id="ARBA00023136"/>
    </source>
</evidence>
<proteinExistence type="inferred from homology"/>
<dbReference type="PANTHER" id="PTHR30026">
    <property type="entry name" value="OUTER MEMBRANE PROTEIN TOLC"/>
    <property type="match status" value="1"/>
</dbReference>
<dbReference type="SUPFAM" id="SSF56954">
    <property type="entry name" value="Outer membrane efflux proteins (OEP)"/>
    <property type="match status" value="1"/>
</dbReference>
<keyword evidence="5" id="KW-0812">Transmembrane</keyword>
<dbReference type="GO" id="GO:0015288">
    <property type="term" value="F:porin activity"/>
    <property type="evidence" value="ECO:0007669"/>
    <property type="project" value="TreeGrafter"/>
</dbReference>
<dbReference type="GO" id="GO:0015562">
    <property type="term" value="F:efflux transmembrane transporter activity"/>
    <property type="evidence" value="ECO:0007669"/>
    <property type="project" value="InterPro"/>
</dbReference>
<protein>
    <submittedName>
        <fullName evidence="9">TolC family protein</fullName>
    </submittedName>
</protein>
<dbReference type="Gene3D" id="1.20.1600.10">
    <property type="entry name" value="Outer membrane efflux proteins (OEP)"/>
    <property type="match status" value="1"/>
</dbReference>
<name>A0A6M1SJQ4_9BACT</name>
<evidence type="ECO:0000256" key="8">
    <source>
        <dbReference type="SAM" id="SignalP"/>
    </source>
</evidence>
<comment type="subcellular location">
    <subcellularLocation>
        <location evidence="1">Cell outer membrane</location>
    </subcellularLocation>
</comment>
<comment type="caution">
    <text evidence="9">The sequence shown here is derived from an EMBL/GenBank/DDBJ whole genome shotgun (WGS) entry which is preliminary data.</text>
</comment>
<evidence type="ECO:0000256" key="2">
    <source>
        <dbReference type="ARBA" id="ARBA00007613"/>
    </source>
</evidence>
<accession>A0A6M1SJQ4</accession>
<dbReference type="Pfam" id="PF02321">
    <property type="entry name" value="OEP"/>
    <property type="match status" value="2"/>
</dbReference>
<evidence type="ECO:0000256" key="7">
    <source>
        <dbReference type="ARBA" id="ARBA00023237"/>
    </source>
</evidence>
<evidence type="ECO:0000313" key="9">
    <source>
        <dbReference type="EMBL" id="NGP75249.1"/>
    </source>
</evidence>
<evidence type="ECO:0000256" key="5">
    <source>
        <dbReference type="ARBA" id="ARBA00022692"/>
    </source>
</evidence>
<evidence type="ECO:0000256" key="3">
    <source>
        <dbReference type="ARBA" id="ARBA00022448"/>
    </source>
</evidence>
<dbReference type="GO" id="GO:1990281">
    <property type="term" value="C:efflux pump complex"/>
    <property type="evidence" value="ECO:0007669"/>
    <property type="project" value="TreeGrafter"/>
</dbReference>
<evidence type="ECO:0000256" key="4">
    <source>
        <dbReference type="ARBA" id="ARBA00022452"/>
    </source>
</evidence>
<keyword evidence="4" id="KW-1134">Transmembrane beta strand</keyword>
<dbReference type="EMBL" id="JAALLT010000001">
    <property type="protein sequence ID" value="NGP75249.1"/>
    <property type="molecule type" value="Genomic_DNA"/>
</dbReference>
<organism evidence="9 10">
    <name type="scientific">Halalkalibaculum roseum</name>
    <dbReference type="NCBI Taxonomy" id="2709311"/>
    <lineage>
        <taxon>Bacteria</taxon>
        <taxon>Pseudomonadati</taxon>
        <taxon>Balneolota</taxon>
        <taxon>Balneolia</taxon>
        <taxon>Balneolales</taxon>
        <taxon>Balneolaceae</taxon>
        <taxon>Halalkalibaculum</taxon>
    </lineage>
</organism>
<dbReference type="AlphaFoldDB" id="A0A6M1SJQ4"/>
<dbReference type="Proteomes" id="UP000473278">
    <property type="component" value="Unassembled WGS sequence"/>
</dbReference>
<comment type="similarity">
    <text evidence="2">Belongs to the outer membrane factor (OMF) (TC 1.B.17) family.</text>
</comment>
<keyword evidence="7" id="KW-0998">Cell outer membrane</keyword>
<reference evidence="9 10" key="1">
    <citation type="submission" date="2020-02" db="EMBL/GenBank/DDBJ databases">
        <title>Balneolaceae bacterium YR4-1, complete genome.</title>
        <authorList>
            <person name="Li Y."/>
            <person name="Wu S."/>
        </authorList>
    </citation>
    <scope>NUCLEOTIDE SEQUENCE [LARGE SCALE GENOMIC DNA]</scope>
    <source>
        <strain evidence="9 10">YR4-1</strain>
    </source>
</reference>
<feature type="signal peptide" evidence="8">
    <location>
        <begin position="1"/>
        <end position="33"/>
    </location>
</feature>
<evidence type="ECO:0000313" key="10">
    <source>
        <dbReference type="Proteomes" id="UP000473278"/>
    </source>
</evidence>